<dbReference type="AlphaFoldDB" id="A0A067CSN2"/>
<feature type="transmembrane region" description="Helical" evidence="8">
    <location>
        <begin position="470"/>
        <end position="492"/>
    </location>
</feature>
<evidence type="ECO:0000256" key="5">
    <source>
        <dbReference type="ARBA" id="ARBA00023065"/>
    </source>
</evidence>
<accession>A0A067CSN2</accession>
<organism evidence="10 11">
    <name type="scientific">Saprolegnia parasitica (strain CBS 223.65)</name>
    <dbReference type="NCBI Taxonomy" id="695850"/>
    <lineage>
        <taxon>Eukaryota</taxon>
        <taxon>Sar</taxon>
        <taxon>Stramenopiles</taxon>
        <taxon>Oomycota</taxon>
        <taxon>Saprolegniomycetes</taxon>
        <taxon>Saprolegniales</taxon>
        <taxon>Saprolegniaceae</taxon>
        <taxon>Saprolegnia</taxon>
    </lineage>
</organism>
<dbReference type="InterPro" id="IPR005821">
    <property type="entry name" value="Ion_trans_dom"/>
</dbReference>
<reference evidence="10 11" key="1">
    <citation type="journal article" date="2013" name="PLoS Genet.">
        <title>Distinctive expansion of potential virulence genes in the genome of the oomycete fish pathogen Saprolegnia parasitica.</title>
        <authorList>
            <person name="Jiang R.H."/>
            <person name="de Bruijn I."/>
            <person name="Haas B.J."/>
            <person name="Belmonte R."/>
            <person name="Lobach L."/>
            <person name="Christie J."/>
            <person name="van den Ackerveken G."/>
            <person name="Bottin A."/>
            <person name="Bulone V."/>
            <person name="Diaz-Moreno S.M."/>
            <person name="Dumas B."/>
            <person name="Fan L."/>
            <person name="Gaulin E."/>
            <person name="Govers F."/>
            <person name="Grenville-Briggs L.J."/>
            <person name="Horner N.R."/>
            <person name="Levin J.Z."/>
            <person name="Mammella M."/>
            <person name="Meijer H.J."/>
            <person name="Morris P."/>
            <person name="Nusbaum C."/>
            <person name="Oome S."/>
            <person name="Phillips A.J."/>
            <person name="van Rooyen D."/>
            <person name="Rzeszutek E."/>
            <person name="Saraiva M."/>
            <person name="Secombes C.J."/>
            <person name="Seidl M.F."/>
            <person name="Snel B."/>
            <person name="Stassen J.H."/>
            <person name="Sykes S."/>
            <person name="Tripathy S."/>
            <person name="van den Berg H."/>
            <person name="Vega-Arreguin J.C."/>
            <person name="Wawra S."/>
            <person name="Young S.K."/>
            <person name="Zeng Q."/>
            <person name="Dieguez-Uribeondo J."/>
            <person name="Russ C."/>
            <person name="Tyler B.M."/>
            <person name="van West P."/>
        </authorList>
    </citation>
    <scope>NUCLEOTIDE SEQUENCE [LARGE SCALE GENOMIC DNA]</scope>
    <source>
        <strain evidence="10 11">CBS 223.65</strain>
    </source>
</reference>
<dbReference type="SUPFAM" id="SSF51206">
    <property type="entry name" value="cAMP-binding domain-like"/>
    <property type="match status" value="2"/>
</dbReference>
<gene>
    <name evidence="10" type="ORF">SPRG_02718</name>
</gene>
<dbReference type="PANTHER" id="PTHR45689">
    <property type="entry name" value="I[[H]] CHANNEL, ISOFORM E"/>
    <property type="match status" value="1"/>
</dbReference>
<dbReference type="GO" id="GO:0098855">
    <property type="term" value="C:HCN channel complex"/>
    <property type="evidence" value="ECO:0007669"/>
    <property type="project" value="TreeGrafter"/>
</dbReference>
<dbReference type="PRINTS" id="PR01463">
    <property type="entry name" value="EAGCHANLFMLY"/>
</dbReference>
<feature type="transmembrane region" description="Helical" evidence="8">
    <location>
        <begin position="542"/>
        <end position="565"/>
    </location>
</feature>
<dbReference type="InterPro" id="IPR014710">
    <property type="entry name" value="RmlC-like_jellyroll"/>
</dbReference>
<evidence type="ECO:0000256" key="7">
    <source>
        <dbReference type="ARBA" id="ARBA00023303"/>
    </source>
</evidence>
<evidence type="ECO:0000313" key="10">
    <source>
        <dbReference type="EMBL" id="KDO32240.1"/>
    </source>
</evidence>
<dbReference type="Proteomes" id="UP000030745">
    <property type="component" value="Unassembled WGS sequence"/>
</dbReference>
<feature type="domain" description="Cyclic nucleotide-binding" evidence="9">
    <location>
        <begin position="144"/>
        <end position="251"/>
    </location>
</feature>
<dbReference type="Gene3D" id="2.60.120.10">
    <property type="entry name" value="Jelly Rolls"/>
    <property type="match status" value="2"/>
</dbReference>
<dbReference type="VEuPathDB" id="FungiDB:SPRG_02718"/>
<feature type="transmembrane region" description="Helical" evidence="8">
    <location>
        <begin position="585"/>
        <end position="611"/>
    </location>
</feature>
<dbReference type="Gene3D" id="1.10.287.630">
    <property type="entry name" value="Helix hairpin bin"/>
    <property type="match status" value="1"/>
</dbReference>
<keyword evidence="2" id="KW-0813">Transport</keyword>
<name>A0A067CSN2_SAPPC</name>
<dbReference type="InterPro" id="IPR018490">
    <property type="entry name" value="cNMP-bd_dom_sf"/>
</dbReference>
<keyword evidence="11" id="KW-1185">Reference proteome</keyword>
<dbReference type="InterPro" id="IPR051413">
    <property type="entry name" value="K/Na_HCN_channel"/>
</dbReference>
<keyword evidence="7" id="KW-0407">Ion channel</keyword>
<dbReference type="GeneID" id="24125260"/>
<dbReference type="Pfam" id="PF00520">
    <property type="entry name" value="Ion_trans"/>
    <property type="match status" value="1"/>
</dbReference>
<dbReference type="Pfam" id="PF00027">
    <property type="entry name" value="cNMP_binding"/>
    <property type="match status" value="1"/>
</dbReference>
<feature type="transmembrane region" description="Helical" evidence="8">
    <location>
        <begin position="426"/>
        <end position="449"/>
    </location>
</feature>
<keyword evidence="4 8" id="KW-1133">Transmembrane helix</keyword>
<evidence type="ECO:0000256" key="3">
    <source>
        <dbReference type="ARBA" id="ARBA00022692"/>
    </source>
</evidence>
<protein>
    <recommendedName>
        <fullName evidence="9">Cyclic nucleotide-binding domain-containing protein</fullName>
    </recommendedName>
</protein>
<dbReference type="InterPro" id="IPR003938">
    <property type="entry name" value="K_chnl_volt-dep_EAG/ELK/ERG"/>
</dbReference>
<evidence type="ECO:0000256" key="4">
    <source>
        <dbReference type="ARBA" id="ARBA00022989"/>
    </source>
</evidence>
<dbReference type="RefSeq" id="XP_012196698.1">
    <property type="nucleotide sequence ID" value="XM_012341308.1"/>
</dbReference>
<dbReference type="GO" id="GO:0035725">
    <property type="term" value="P:sodium ion transmembrane transport"/>
    <property type="evidence" value="ECO:0007669"/>
    <property type="project" value="TreeGrafter"/>
</dbReference>
<feature type="transmembrane region" description="Helical" evidence="8">
    <location>
        <begin position="12"/>
        <end position="30"/>
    </location>
</feature>
<dbReference type="InterPro" id="IPR000595">
    <property type="entry name" value="cNMP-bd_dom"/>
</dbReference>
<dbReference type="GO" id="GO:0003254">
    <property type="term" value="P:regulation of membrane depolarization"/>
    <property type="evidence" value="ECO:0007669"/>
    <property type="project" value="TreeGrafter"/>
</dbReference>
<dbReference type="GO" id="GO:0005249">
    <property type="term" value="F:voltage-gated potassium channel activity"/>
    <property type="evidence" value="ECO:0007669"/>
    <property type="project" value="InterPro"/>
</dbReference>
<dbReference type="PANTHER" id="PTHR45689:SF5">
    <property type="entry name" value="I[[H]] CHANNEL, ISOFORM E"/>
    <property type="match status" value="1"/>
</dbReference>
<dbReference type="InterPro" id="IPR013099">
    <property type="entry name" value="K_chnl_dom"/>
</dbReference>
<feature type="transmembrane region" description="Helical" evidence="8">
    <location>
        <begin position="42"/>
        <end position="65"/>
    </location>
</feature>
<keyword evidence="6 8" id="KW-0472">Membrane</keyword>
<dbReference type="CDD" id="cd00038">
    <property type="entry name" value="CAP_ED"/>
    <property type="match status" value="1"/>
</dbReference>
<dbReference type="KEGG" id="spar:SPRG_02718"/>
<dbReference type="Gene3D" id="1.10.287.70">
    <property type="match status" value="2"/>
</dbReference>
<evidence type="ECO:0000313" key="11">
    <source>
        <dbReference type="Proteomes" id="UP000030745"/>
    </source>
</evidence>
<sequence>MDENHGHKQTLQYLVSLYWAIVTMASVGYGDVVPQTKLEMAIAMFVMVIGVVMFGYVIGNITSLVDNLNASGRMQHERITQVKEYIIVRSLPKMTAKRLLDHYEYYYRYRSVFDEDAILKNIPSIIRHEVVHHVLRKFVARIDFLSEFHEGLVSDMAVAMHPFFVVKNESIFVQHEIAAHVFFLMKGSATLIKSYVNQMGETELMQLSPGVHFGEVELYHPRFGRGVRLCTAMAKTYCELTFLSRQVIATIGETWPEVLTHFEKTANSKVRFMAKRGQLDEFNTILDKKPSASSLRHRRMVNAARSSPLARRDGMSLPLPAFAALPAIDGLQGVDYGSASSDDSGDDTDDVRRVSSSFQLDTQIARIQTAIRPLVNEQKLAHQNWVVHPHDTFLINWQLTVATGIIYSTIMVPYRIGFNSDPSGQGLAVDLLVDFIFFIDILISFRTAFYTAEHQLVYQARTIMFGYLRGWFLIDIISTVPIDTIGGLFLSTASSAKVLSSTKILRIFRIARIFKLIRLLKIGKVFGRVRDAIQLNPSSERLLKLVMIMVLFGHWNGCIFHFIMLQEEDLGYGDIHPYRFSVSEILFTIVCLLVNSTIYAYVVSGIIEVIYNYDPSAREYSSRHNAMKDYVRESGLSARLSHNVRHHYDYLLSTMCLLPEEKSASAHHQLRPSLRFDLARLVASNTFLTISLIAGMEKRYKGFVSYAMFLLKPQLVLRSERVCHSGSPGTEMFFISDGECEQLDKDNRNARVVGEGGIIEAYALLAHPDEHYRMESSVTVLTKSCELYSFAVHDFQTIASISPAISSNMSYELARSIIQDDFLRLTELQARRVAAAIEHEKKYHPVATLPLDNLLNVVLTTVKATTGDTLTMHVKQTVHKLAVQTSHTPPVE</sequence>
<evidence type="ECO:0000256" key="6">
    <source>
        <dbReference type="ARBA" id="ARBA00023136"/>
    </source>
</evidence>
<feature type="domain" description="Cyclic nucleotide-binding" evidence="9">
    <location>
        <begin position="720"/>
        <end position="816"/>
    </location>
</feature>
<dbReference type="OrthoDB" id="432483at2759"/>
<feature type="transmembrane region" description="Helical" evidence="8">
    <location>
        <begin position="393"/>
        <end position="414"/>
    </location>
</feature>
<dbReference type="PROSITE" id="PS50042">
    <property type="entry name" value="CNMP_BINDING_3"/>
    <property type="match status" value="2"/>
</dbReference>
<evidence type="ECO:0000256" key="8">
    <source>
        <dbReference type="SAM" id="Phobius"/>
    </source>
</evidence>
<evidence type="ECO:0000256" key="2">
    <source>
        <dbReference type="ARBA" id="ARBA00022448"/>
    </source>
</evidence>
<dbReference type="SMART" id="SM00100">
    <property type="entry name" value="cNMP"/>
    <property type="match status" value="2"/>
</dbReference>
<evidence type="ECO:0000259" key="9">
    <source>
        <dbReference type="PROSITE" id="PS50042"/>
    </source>
</evidence>
<dbReference type="Pfam" id="PF07885">
    <property type="entry name" value="Ion_trans_2"/>
    <property type="match status" value="1"/>
</dbReference>
<keyword evidence="5" id="KW-0406">Ion transport</keyword>
<comment type="subcellular location">
    <subcellularLocation>
        <location evidence="1">Membrane</location>
        <topology evidence="1">Multi-pass membrane protein</topology>
    </subcellularLocation>
</comment>
<dbReference type="EMBL" id="KK583195">
    <property type="protein sequence ID" value="KDO32240.1"/>
    <property type="molecule type" value="Genomic_DNA"/>
</dbReference>
<evidence type="ECO:0000256" key="1">
    <source>
        <dbReference type="ARBA" id="ARBA00004141"/>
    </source>
</evidence>
<dbReference type="SUPFAM" id="SSF81324">
    <property type="entry name" value="Voltage-gated potassium channels"/>
    <property type="match status" value="2"/>
</dbReference>
<proteinExistence type="predicted"/>
<keyword evidence="3 8" id="KW-0812">Transmembrane</keyword>